<proteinExistence type="predicted"/>
<sequence>KDDRDVAYVPVASAGTNVAPVETVSVVTPSYNQGEFLSECLDSVAKQTHAPIEHLVFDPGSTDSSRQIAASFPHVTLVAEPDKGQSDAINKGFQRIGGDIIAWLNSDDVFADERVFEHVVQRFNQPDRPDIVYGKGIYIDERGAVLRDVYINKRPDTLKHRFQH</sequence>
<dbReference type="Pfam" id="PF00535">
    <property type="entry name" value="Glycos_transf_2"/>
    <property type="match status" value="1"/>
</dbReference>
<protein>
    <submittedName>
        <fullName evidence="2">Glycos_transf_2</fullName>
    </submittedName>
</protein>
<evidence type="ECO:0000313" key="2">
    <source>
        <dbReference type="EMBL" id="AIA93746.1"/>
    </source>
</evidence>
<accession>A0A060CLP2</accession>
<dbReference type="EMBL" id="KF126399">
    <property type="protein sequence ID" value="AIA93746.1"/>
    <property type="molecule type" value="Genomic_DNA"/>
</dbReference>
<evidence type="ECO:0000259" key="1">
    <source>
        <dbReference type="Pfam" id="PF00535"/>
    </source>
</evidence>
<dbReference type="InterPro" id="IPR029044">
    <property type="entry name" value="Nucleotide-diphossugar_trans"/>
</dbReference>
<organism evidence="2">
    <name type="scientific">uncultured Thermodesulfovibrio sp</name>
    <dbReference type="NCBI Taxonomy" id="239994"/>
    <lineage>
        <taxon>Bacteria</taxon>
        <taxon>Pseudomonadati</taxon>
        <taxon>Nitrospirota</taxon>
        <taxon>Thermodesulfovibrionia</taxon>
        <taxon>Thermodesulfovibrionales</taxon>
        <taxon>Thermodesulfovibrionaceae</taxon>
        <taxon>Thermodesulfovibrio</taxon>
        <taxon>environmental samples</taxon>
    </lineage>
</organism>
<dbReference type="GO" id="GO:0016758">
    <property type="term" value="F:hexosyltransferase activity"/>
    <property type="evidence" value="ECO:0007669"/>
    <property type="project" value="UniProtKB-ARBA"/>
</dbReference>
<name>A0A060CLP2_9BACT</name>
<feature type="non-terminal residue" evidence="2">
    <location>
        <position position="164"/>
    </location>
</feature>
<reference evidence="2" key="1">
    <citation type="journal article" date="2013" name="Environ. Microbiol.">
        <title>Seasonally variable intestinal metagenomes of the red palm weevil (Rhynchophorus ferrugineus).</title>
        <authorList>
            <person name="Jia S."/>
            <person name="Zhang X."/>
            <person name="Zhang G."/>
            <person name="Yin A."/>
            <person name="Zhang S."/>
            <person name="Li F."/>
            <person name="Wang L."/>
            <person name="Zhao D."/>
            <person name="Yun Q."/>
            <person name="Tala"/>
            <person name="Wang J."/>
            <person name="Sun G."/>
            <person name="Baabdullah M."/>
            <person name="Yu X."/>
            <person name="Hu S."/>
            <person name="Al-Mssallem I.S."/>
            <person name="Yu J."/>
        </authorList>
    </citation>
    <scope>NUCLEOTIDE SEQUENCE</scope>
</reference>
<dbReference type="Gene3D" id="3.90.550.10">
    <property type="entry name" value="Spore Coat Polysaccharide Biosynthesis Protein SpsA, Chain A"/>
    <property type="match status" value="1"/>
</dbReference>
<dbReference type="SUPFAM" id="SSF53448">
    <property type="entry name" value="Nucleotide-diphospho-sugar transferases"/>
    <property type="match status" value="1"/>
</dbReference>
<dbReference type="PANTHER" id="PTHR22916">
    <property type="entry name" value="GLYCOSYLTRANSFERASE"/>
    <property type="match status" value="1"/>
</dbReference>
<dbReference type="AlphaFoldDB" id="A0A060CLP2"/>
<feature type="non-terminal residue" evidence="2">
    <location>
        <position position="1"/>
    </location>
</feature>
<dbReference type="InterPro" id="IPR001173">
    <property type="entry name" value="Glyco_trans_2-like"/>
</dbReference>
<dbReference type="PANTHER" id="PTHR22916:SF65">
    <property type="entry name" value="SLR1065 PROTEIN"/>
    <property type="match status" value="1"/>
</dbReference>
<feature type="domain" description="Glycosyltransferase 2-like" evidence="1">
    <location>
        <begin position="25"/>
        <end position="142"/>
    </location>
</feature>